<gene>
    <name evidence="2" type="ORF">METZ01_LOCUS366909</name>
</gene>
<feature type="non-terminal residue" evidence="2">
    <location>
        <position position="35"/>
    </location>
</feature>
<organism evidence="2">
    <name type="scientific">marine metagenome</name>
    <dbReference type="NCBI Taxonomy" id="408172"/>
    <lineage>
        <taxon>unclassified sequences</taxon>
        <taxon>metagenomes</taxon>
        <taxon>ecological metagenomes</taxon>
    </lineage>
</organism>
<evidence type="ECO:0000313" key="2">
    <source>
        <dbReference type="EMBL" id="SVD14055.1"/>
    </source>
</evidence>
<protein>
    <submittedName>
        <fullName evidence="2">Uncharacterized protein</fullName>
    </submittedName>
</protein>
<proteinExistence type="predicted"/>
<name>A0A382SX62_9ZZZZ</name>
<feature type="region of interest" description="Disordered" evidence="1">
    <location>
        <begin position="1"/>
        <end position="35"/>
    </location>
</feature>
<evidence type="ECO:0000256" key="1">
    <source>
        <dbReference type="SAM" id="MobiDB-lite"/>
    </source>
</evidence>
<dbReference type="AlphaFoldDB" id="A0A382SX62"/>
<reference evidence="2" key="1">
    <citation type="submission" date="2018-05" db="EMBL/GenBank/DDBJ databases">
        <authorList>
            <person name="Lanie J.A."/>
            <person name="Ng W.-L."/>
            <person name="Kazmierczak K.M."/>
            <person name="Andrzejewski T.M."/>
            <person name="Davidsen T.M."/>
            <person name="Wayne K.J."/>
            <person name="Tettelin H."/>
            <person name="Glass J.I."/>
            <person name="Rusch D."/>
            <person name="Podicherti R."/>
            <person name="Tsui H.-C.T."/>
            <person name="Winkler M.E."/>
        </authorList>
    </citation>
    <scope>NUCLEOTIDE SEQUENCE</scope>
</reference>
<accession>A0A382SX62</accession>
<dbReference type="EMBL" id="UINC01132011">
    <property type="protein sequence ID" value="SVD14055.1"/>
    <property type="molecule type" value="Genomic_DNA"/>
</dbReference>
<sequence length="35" mass="3603">MAESTPAKPLTTQYTAPAPSNGVKTKTNRADNVAA</sequence>